<evidence type="ECO:0000313" key="2">
    <source>
        <dbReference type="EMBL" id="THU76204.1"/>
    </source>
</evidence>
<protein>
    <submittedName>
        <fullName evidence="2">Uncharacterized protein</fullName>
    </submittedName>
</protein>
<dbReference type="AlphaFoldDB" id="A0A4S8KKY3"/>
<sequence>MAIKQFCNVNNAASASLLKEALFSRTCGPSPTAISTYCEAWRSDVGTLRTMGYRFDWSDAIFSFLSQLPPSLLRVRDLLWDSVALRTDLDSLSLDWVISYTLQSAARNATFDVRRNRVNLGRAYHRCATHGGATPNTRTMDHSQSSKPRLPSSSQANIAAASAVPLSACDSSSDVVSDPVIMDDDIGTVDSCSPTPVPTAFANEKSLVDLYLACPPPSKSVPTLACAGHILDEWCKSSFVPRSLVVLLV</sequence>
<dbReference type="OrthoDB" id="3060612at2759"/>
<evidence type="ECO:0000313" key="3">
    <source>
        <dbReference type="Proteomes" id="UP000297245"/>
    </source>
</evidence>
<dbReference type="EMBL" id="ML181088">
    <property type="protein sequence ID" value="THU76204.1"/>
    <property type="molecule type" value="Genomic_DNA"/>
</dbReference>
<organism evidence="2 3">
    <name type="scientific">Dendrothele bispora (strain CBS 962.96)</name>
    <dbReference type="NCBI Taxonomy" id="1314807"/>
    <lineage>
        <taxon>Eukaryota</taxon>
        <taxon>Fungi</taxon>
        <taxon>Dikarya</taxon>
        <taxon>Basidiomycota</taxon>
        <taxon>Agaricomycotina</taxon>
        <taxon>Agaricomycetes</taxon>
        <taxon>Agaricomycetidae</taxon>
        <taxon>Agaricales</taxon>
        <taxon>Agaricales incertae sedis</taxon>
        <taxon>Dendrothele</taxon>
    </lineage>
</organism>
<proteinExistence type="predicted"/>
<feature type="region of interest" description="Disordered" evidence="1">
    <location>
        <begin position="129"/>
        <end position="152"/>
    </location>
</feature>
<name>A0A4S8KKY3_DENBC</name>
<gene>
    <name evidence="2" type="ORF">K435DRAFT_813626</name>
</gene>
<feature type="compositionally biased region" description="Low complexity" evidence="1">
    <location>
        <begin position="143"/>
        <end position="152"/>
    </location>
</feature>
<accession>A0A4S8KKY3</accession>
<reference evidence="2 3" key="1">
    <citation type="journal article" date="2019" name="Nat. Ecol. Evol.">
        <title>Megaphylogeny resolves global patterns of mushroom evolution.</title>
        <authorList>
            <person name="Varga T."/>
            <person name="Krizsan K."/>
            <person name="Foldi C."/>
            <person name="Dima B."/>
            <person name="Sanchez-Garcia M."/>
            <person name="Sanchez-Ramirez S."/>
            <person name="Szollosi G.J."/>
            <person name="Szarkandi J.G."/>
            <person name="Papp V."/>
            <person name="Albert L."/>
            <person name="Andreopoulos W."/>
            <person name="Angelini C."/>
            <person name="Antonin V."/>
            <person name="Barry K.W."/>
            <person name="Bougher N.L."/>
            <person name="Buchanan P."/>
            <person name="Buyck B."/>
            <person name="Bense V."/>
            <person name="Catcheside P."/>
            <person name="Chovatia M."/>
            <person name="Cooper J."/>
            <person name="Damon W."/>
            <person name="Desjardin D."/>
            <person name="Finy P."/>
            <person name="Geml J."/>
            <person name="Haridas S."/>
            <person name="Hughes K."/>
            <person name="Justo A."/>
            <person name="Karasinski D."/>
            <person name="Kautmanova I."/>
            <person name="Kiss B."/>
            <person name="Kocsube S."/>
            <person name="Kotiranta H."/>
            <person name="LaButti K.M."/>
            <person name="Lechner B.E."/>
            <person name="Liimatainen K."/>
            <person name="Lipzen A."/>
            <person name="Lukacs Z."/>
            <person name="Mihaltcheva S."/>
            <person name="Morgado L.N."/>
            <person name="Niskanen T."/>
            <person name="Noordeloos M.E."/>
            <person name="Ohm R.A."/>
            <person name="Ortiz-Santana B."/>
            <person name="Ovrebo C."/>
            <person name="Racz N."/>
            <person name="Riley R."/>
            <person name="Savchenko A."/>
            <person name="Shiryaev A."/>
            <person name="Soop K."/>
            <person name="Spirin V."/>
            <person name="Szebenyi C."/>
            <person name="Tomsovsky M."/>
            <person name="Tulloss R.E."/>
            <person name="Uehling J."/>
            <person name="Grigoriev I.V."/>
            <person name="Vagvolgyi C."/>
            <person name="Papp T."/>
            <person name="Martin F.M."/>
            <person name="Miettinen O."/>
            <person name="Hibbett D.S."/>
            <person name="Nagy L.G."/>
        </authorList>
    </citation>
    <scope>NUCLEOTIDE SEQUENCE [LARGE SCALE GENOMIC DNA]</scope>
    <source>
        <strain evidence="2 3">CBS 962.96</strain>
    </source>
</reference>
<keyword evidence="3" id="KW-1185">Reference proteome</keyword>
<evidence type="ECO:0000256" key="1">
    <source>
        <dbReference type="SAM" id="MobiDB-lite"/>
    </source>
</evidence>
<dbReference type="Proteomes" id="UP000297245">
    <property type="component" value="Unassembled WGS sequence"/>
</dbReference>